<evidence type="ECO:0000259" key="3">
    <source>
        <dbReference type="PROSITE" id="PS51265"/>
    </source>
</evidence>
<gene>
    <name evidence="4" type="ORF">GMRT_12681</name>
</gene>
<dbReference type="VEuPathDB" id="GiardiaDB:GMRT_12681"/>
<dbReference type="OrthoDB" id="10251662at2759"/>
<organism evidence="4 5">
    <name type="scientific">Giardia muris</name>
    <dbReference type="NCBI Taxonomy" id="5742"/>
    <lineage>
        <taxon>Eukaryota</taxon>
        <taxon>Metamonada</taxon>
        <taxon>Diplomonadida</taxon>
        <taxon>Hexamitidae</taxon>
        <taxon>Giardiinae</taxon>
        <taxon>Giardia</taxon>
    </lineage>
</organism>
<keyword evidence="1" id="KW-0863">Zinc-finger</keyword>
<name>A0A4Z1T1R3_GIAMU</name>
<dbReference type="PROSITE" id="PS51265">
    <property type="entry name" value="ZF_DBF4"/>
    <property type="match status" value="1"/>
</dbReference>
<dbReference type="EMBL" id="VDLU01000003">
    <property type="protein sequence ID" value="TNJ27873.1"/>
    <property type="molecule type" value="Genomic_DNA"/>
</dbReference>
<evidence type="ECO:0000313" key="4">
    <source>
        <dbReference type="EMBL" id="TNJ27873.1"/>
    </source>
</evidence>
<reference evidence="4 5" key="1">
    <citation type="submission" date="2019-05" db="EMBL/GenBank/DDBJ databases">
        <title>The compact genome of Giardia muris reveals important steps in the evolution of intestinal protozoan parasites.</title>
        <authorList>
            <person name="Xu F."/>
            <person name="Jimenez-Gonzalez A."/>
            <person name="Einarsson E."/>
            <person name="Astvaldsson A."/>
            <person name="Peirasmaki D."/>
            <person name="Eckmann L."/>
            <person name="Andersson J.O."/>
            <person name="Svard S.G."/>
            <person name="Jerlstrom-Hultqvist J."/>
        </authorList>
    </citation>
    <scope>NUCLEOTIDE SEQUENCE [LARGE SCALE GENOMIC DNA]</scope>
    <source>
        <strain evidence="4 5">Roberts-Thomson</strain>
    </source>
</reference>
<evidence type="ECO:0000256" key="2">
    <source>
        <dbReference type="SAM" id="MobiDB-lite"/>
    </source>
</evidence>
<accession>A0A4Z1T1R3</accession>
<dbReference type="Proteomes" id="UP000315496">
    <property type="component" value="Chromosome 3"/>
</dbReference>
<evidence type="ECO:0000256" key="1">
    <source>
        <dbReference type="PROSITE-ProRule" id="PRU00600"/>
    </source>
</evidence>
<comment type="caution">
    <text evidence="4">The sequence shown here is derived from an EMBL/GenBank/DDBJ whole genome shotgun (WGS) entry which is preliminary data.</text>
</comment>
<evidence type="ECO:0000313" key="5">
    <source>
        <dbReference type="Proteomes" id="UP000315496"/>
    </source>
</evidence>
<feature type="region of interest" description="Disordered" evidence="2">
    <location>
        <begin position="1407"/>
        <end position="1426"/>
    </location>
</feature>
<feature type="domain" description="DBF4-type" evidence="3">
    <location>
        <begin position="932"/>
        <end position="992"/>
    </location>
</feature>
<dbReference type="GO" id="GO:0003676">
    <property type="term" value="F:nucleic acid binding"/>
    <property type="evidence" value="ECO:0007669"/>
    <property type="project" value="InterPro"/>
</dbReference>
<proteinExistence type="predicted"/>
<sequence length="2046" mass="225508">MTDLKRCFNPRHPLDLVADYAYLLYDDQAQGAERKQLKQMLATCNMPRVFLFDLPLLIAEVKVHGTHALRSIFVVHGSRDIPAEQFHGLDYKVVTDEEMLRVLKNCEAFMDALKQKASTRIGTLSEIMVHRMKHVMLLWAAKFGLAGSKNFYTQPYIPGSVGTEGVRRTLGDCKDLFQNYHADLLASIRTLVAQSRLSPTCAAPTQGQGTPPPEARSPLYPVYSTFQKALQHVLQAQASSVAQHAGETLIHSHKYVGSHNQVYQTNVSALISQVLSTTVGGGWPMLSLHVQDFLHCFAPKAIDAAMEYANSGISNSVVLLHYFADRLATVYEPVTLSLDLCDDPTNSWFYINEVRPSYSSQVDASPCGRLLIRGDYTAQTSCILQDKYLPVAASDLAASYRQYEAYVAKAVHALSQLLVSAWKHSLRAHKLLAEETDSLRAGRVSVSAEAFRNIYAGHTIDLSEDSRYFGGPTIPGVPRGTLAHALHHTIFVTSFADLILLLAVRGGSPSPDSPTTVTLANIGGVNATTLAEATTGKQGSGPHAAAYFYLHRLYLPAQDIAAYVSVLAYLGTLQPGILNEFLDYLSYLNERDRAQDFSQWRRAHGLCSKFSQFCAQNGLREDAALYVQRALDTDCRDCFEDFILASHPSLNAVSWRLDGLLEPFGEAYLGQVDALGAGDKRTADLLGLGVEGEHVSGSVVTRLFVYRMLHLIRTGLAPAPGATHDVTPIMDFDEQVLLSRSPYQKVQSPIALYTQSPEHPALRDDVIAIRPLSNAITYQLFVPPAGRNRTTFEHLINLADFMSLVARFNPYPHRTFTHTLIFNTSLGLNNLFYSCHLRSAIDRDFQRLEALASADAGLTTAIPAHFLTSHNPALTYFDPGFVNGEPAPEGTDPAAQANFQLVVDFYNNSHAVYNLNYNSLNREKYNRVKVEEDRSPGDCAVCNVKYENYKLHVSSADHLKNYRNYMAQVSGLTENGESNAMIDELRYLSLQFERISAIGVQLSSIVSTIAAELGCSYEFVAEIVNDLLKATGGDIVIDVSDIPRAISPNCKTNAYLKWREDSSQRRQLSFEQLLTGSGSRKTGYKRIKASAGSILLTGLMLDINRIKWVRNTILARYQRANGMEPTIAASATGNLVSTAENGSYYLFPRLPTEQEYVVPKLVIDPRTHTQFLFEEEDFTQLIRVSMAAVLWRAYAGDEESPKGGSKDTLRLGKHTISNCKTDYTLPPHLQHRSTMGLDEYVSDDELDCQQTRVIRRLCDETPILSGARYIHATAEQKRLRHECYLARVHSHQQGTETGPIDGGEEEFDGELNPGLRRGRSEGRLYHVPPITGLDFKLLRQDVLDVELGHVPQHGMLVRLAKSLLEVREQRSIRDEELVQMANTLFKEGELEGVFTSKTAEWLRRRMSEGAGRRPVEEGSDEHSNELDTCDARLSRTSRLQIPRLYWFDQAKGRMYVEGFNDLEDAFAQRGSDRSGFDAGKLNAIEFSRAYARAAERALLNGQSEISFVDRDASGALLDRQAYESTDRSILASLLGQATEKSIMERARPSALAGGTSCGAHQQTTMGYNDCVQRILTAIPAARVDYGMLRALASIPLDVLQAILSNCLVISGLATAPFVINNLTEVVSVIPDVVHGAHSRSLEDDINCIALLQDERNGAQVIADGSDVSTGMGPIAFSALGTAVKQYGLSGLGAAPGYADLQVGRPTDAGRADAVVVTDALMTTVSAQLEARRAGSCPDYFTSFRSVLTDETYSGSTIMRIARSNSVAAPTRIQLEEDMISLQLLAGMTDDAIDTSLLASETEHLVTTGHPKNLERYNSVRETAILEHGIDVRPSYVTVNGQQQLRVTRYAAPILSHFNQIDPGAPFFSPKHYDTMIPVSDSICSAIYSGLIPSYTGTSRFLEQVSDLWKGSADAFLGSCASVSSVYSDQSFYSIKIIDPSTTTLIALAARAEVLRRKAALSAPGFNETKGMVPLRHDCRSLWRSTGACPIVVMDREDREELLGRLGRTDSDGEDADFDEISALGPFDATQSGKPDVYLTHTYQFVN</sequence>
<keyword evidence="1" id="KW-0479">Metal-binding</keyword>
<dbReference type="InterPro" id="IPR006572">
    <property type="entry name" value="Znf_DBF"/>
</dbReference>
<protein>
    <recommendedName>
        <fullName evidence="3">DBF4-type domain-containing protein</fullName>
    </recommendedName>
</protein>
<keyword evidence="5" id="KW-1185">Reference proteome</keyword>
<keyword evidence="1" id="KW-0862">Zinc</keyword>
<dbReference type="GO" id="GO:0008270">
    <property type="term" value="F:zinc ion binding"/>
    <property type="evidence" value="ECO:0007669"/>
    <property type="project" value="UniProtKB-KW"/>
</dbReference>